<evidence type="ECO:0000313" key="3">
    <source>
        <dbReference type="Proteomes" id="UP000776983"/>
    </source>
</evidence>
<protein>
    <submittedName>
        <fullName evidence="2">MaoC family dehydratase</fullName>
    </submittedName>
</protein>
<dbReference type="EMBL" id="JACDXW010000002">
    <property type="protein sequence ID" value="MCB5363273.1"/>
    <property type="molecule type" value="Genomic_DNA"/>
</dbReference>
<comment type="caution">
    <text evidence="2">The sequence shown here is derived from an EMBL/GenBank/DDBJ whole genome shotgun (WGS) entry which is preliminary data.</text>
</comment>
<dbReference type="Proteomes" id="UP000776983">
    <property type="component" value="Unassembled WGS sequence"/>
</dbReference>
<dbReference type="InterPro" id="IPR029069">
    <property type="entry name" value="HotDog_dom_sf"/>
</dbReference>
<dbReference type="Gene3D" id="3.10.129.10">
    <property type="entry name" value="Hotdog Thioesterase"/>
    <property type="match status" value="1"/>
</dbReference>
<dbReference type="CDD" id="cd03449">
    <property type="entry name" value="R_hydratase"/>
    <property type="match status" value="1"/>
</dbReference>
<accession>A0ABS8CB78</accession>
<dbReference type="InterPro" id="IPR050965">
    <property type="entry name" value="UPF0336/Enoyl-CoA_hydratase"/>
</dbReference>
<dbReference type="SUPFAM" id="SSF54637">
    <property type="entry name" value="Thioesterase/thiol ester dehydrase-isomerase"/>
    <property type="match status" value="1"/>
</dbReference>
<sequence length="142" mass="15580">MMSKTFEMIEIGDSASTSRTVTETDIVMYAGLTADFNPMHMDEEYARQTPFGGRIAHGTITLGLIAPVIGMQLPGKGCVLLGISGSFHKPVKIGDTIRASARVAEKDEKRKFIKLELLYTNQHRETVAMGEALVKPTPRVLE</sequence>
<evidence type="ECO:0000313" key="2">
    <source>
        <dbReference type="EMBL" id="MCB5363273.1"/>
    </source>
</evidence>
<gene>
    <name evidence="2" type="ORF">H0484_05835</name>
</gene>
<reference evidence="2 3" key="1">
    <citation type="submission" date="2020-07" db="EMBL/GenBank/DDBJ databases">
        <title>Pusillimonas sp. nov., isolated from poultry manure in Taiwan.</title>
        <authorList>
            <person name="Lin S.-Y."/>
            <person name="Tang Y.-S."/>
            <person name="Young C.-C."/>
        </authorList>
    </citation>
    <scope>NUCLEOTIDE SEQUENCE [LARGE SCALE GENOMIC DNA]</scope>
    <source>
        <strain evidence="2 3">CC-YST705</strain>
    </source>
</reference>
<keyword evidence="3" id="KW-1185">Reference proteome</keyword>
<dbReference type="InterPro" id="IPR002539">
    <property type="entry name" value="MaoC-like_dom"/>
</dbReference>
<dbReference type="PANTHER" id="PTHR43437:SF3">
    <property type="entry name" value="HYDROXYACYL-THIOESTER DEHYDRATASE TYPE 2, MITOCHONDRIAL"/>
    <property type="match status" value="1"/>
</dbReference>
<evidence type="ECO:0000259" key="1">
    <source>
        <dbReference type="Pfam" id="PF01575"/>
    </source>
</evidence>
<dbReference type="Pfam" id="PF01575">
    <property type="entry name" value="MaoC_dehydratas"/>
    <property type="match status" value="1"/>
</dbReference>
<dbReference type="PANTHER" id="PTHR43437">
    <property type="entry name" value="HYDROXYACYL-THIOESTER DEHYDRATASE TYPE 2, MITOCHONDRIAL-RELATED"/>
    <property type="match status" value="1"/>
</dbReference>
<name>A0ABS8CB78_9BURK</name>
<feature type="domain" description="MaoC-like" evidence="1">
    <location>
        <begin position="16"/>
        <end position="117"/>
    </location>
</feature>
<proteinExistence type="predicted"/>
<organism evidence="2 3">
    <name type="scientific">Mesopusillimonas faecipullorum</name>
    <dbReference type="NCBI Taxonomy" id="2755040"/>
    <lineage>
        <taxon>Bacteria</taxon>
        <taxon>Pseudomonadati</taxon>
        <taxon>Pseudomonadota</taxon>
        <taxon>Betaproteobacteria</taxon>
        <taxon>Burkholderiales</taxon>
        <taxon>Alcaligenaceae</taxon>
        <taxon>Mesopusillimonas</taxon>
    </lineage>
</organism>